<gene>
    <name evidence="3" type="ordered locus">Bind_0623</name>
</gene>
<dbReference type="RefSeq" id="WP_012383631.1">
    <property type="nucleotide sequence ID" value="NC_010581.1"/>
</dbReference>
<dbReference type="PANTHER" id="PTHR30143">
    <property type="entry name" value="ACID HYDRATASE"/>
    <property type="match status" value="1"/>
</dbReference>
<dbReference type="PANTHER" id="PTHR30143:SF0">
    <property type="entry name" value="2-KETO-4-PENTENOATE HYDRATASE"/>
    <property type="match status" value="1"/>
</dbReference>
<dbReference type="GO" id="GO:0008684">
    <property type="term" value="F:2-oxopent-4-enoate hydratase activity"/>
    <property type="evidence" value="ECO:0007669"/>
    <property type="project" value="TreeGrafter"/>
</dbReference>
<accession>B2IFR2</accession>
<organism evidence="3 4">
    <name type="scientific">Beijerinckia indica subsp. indica (strain ATCC 9039 / DSM 1715 / NCIMB 8712)</name>
    <dbReference type="NCBI Taxonomy" id="395963"/>
    <lineage>
        <taxon>Bacteria</taxon>
        <taxon>Pseudomonadati</taxon>
        <taxon>Pseudomonadota</taxon>
        <taxon>Alphaproteobacteria</taxon>
        <taxon>Hyphomicrobiales</taxon>
        <taxon>Beijerinckiaceae</taxon>
        <taxon>Beijerinckia</taxon>
    </lineage>
</organism>
<evidence type="ECO:0000313" key="3">
    <source>
        <dbReference type="EMBL" id="ACB94273.1"/>
    </source>
</evidence>
<evidence type="ECO:0000313" key="4">
    <source>
        <dbReference type="Proteomes" id="UP000001695"/>
    </source>
</evidence>
<dbReference type="KEGG" id="bid:Bind_0623"/>
<evidence type="ECO:0000259" key="2">
    <source>
        <dbReference type="Pfam" id="PF01557"/>
    </source>
</evidence>
<reference evidence="3 4" key="2">
    <citation type="journal article" date="2010" name="J. Bacteriol.">
        <title>Complete genome sequence of Beijerinckia indica subsp. indica.</title>
        <authorList>
            <person name="Tamas I."/>
            <person name="Dedysh S.N."/>
            <person name="Liesack W."/>
            <person name="Stott M.B."/>
            <person name="Alam M."/>
            <person name="Murrell J.C."/>
            <person name="Dunfield P.F."/>
        </authorList>
    </citation>
    <scope>NUCLEOTIDE SEQUENCE [LARGE SCALE GENOMIC DNA]</scope>
    <source>
        <strain evidence="4">ATCC 9039 / DSM 1715 / NCIMB 8712</strain>
    </source>
</reference>
<protein>
    <submittedName>
        <fullName evidence="3">Putative 2-keto-4-pentenoate hydratase-like protein</fullName>
    </submittedName>
</protein>
<dbReference type="GO" id="GO:0005737">
    <property type="term" value="C:cytoplasm"/>
    <property type="evidence" value="ECO:0007669"/>
    <property type="project" value="TreeGrafter"/>
</dbReference>
<dbReference type="InterPro" id="IPR036663">
    <property type="entry name" value="Fumarylacetoacetase_C_sf"/>
</dbReference>
<dbReference type="STRING" id="395963.Bind_0623"/>
<dbReference type="SUPFAM" id="SSF56529">
    <property type="entry name" value="FAH"/>
    <property type="match status" value="1"/>
</dbReference>
<evidence type="ECO:0000256" key="1">
    <source>
        <dbReference type="ARBA" id="ARBA00023239"/>
    </source>
</evidence>
<dbReference type="Proteomes" id="UP000001695">
    <property type="component" value="Chromosome"/>
</dbReference>
<dbReference type="OrthoDB" id="9792137at2"/>
<feature type="domain" description="Fumarylacetoacetase-like C-terminal" evidence="2">
    <location>
        <begin position="87"/>
        <end position="249"/>
    </location>
</feature>
<dbReference type="EMBL" id="CP001016">
    <property type="protein sequence ID" value="ACB94273.1"/>
    <property type="molecule type" value="Genomic_DNA"/>
</dbReference>
<dbReference type="eggNOG" id="COG3971">
    <property type="taxonomic scope" value="Bacteria"/>
</dbReference>
<keyword evidence="1" id="KW-0456">Lyase</keyword>
<reference evidence="4" key="1">
    <citation type="submission" date="2008-03" db="EMBL/GenBank/DDBJ databases">
        <title>Complete sequence of chromosome of Beijerinckia indica subsp. indica ATCC 9039.</title>
        <authorList>
            <consortium name="US DOE Joint Genome Institute"/>
            <person name="Copeland A."/>
            <person name="Lucas S."/>
            <person name="Lapidus A."/>
            <person name="Glavina del Rio T."/>
            <person name="Dalin E."/>
            <person name="Tice H."/>
            <person name="Bruce D."/>
            <person name="Goodwin L."/>
            <person name="Pitluck S."/>
            <person name="LaButti K."/>
            <person name="Schmutz J."/>
            <person name="Larimer F."/>
            <person name="Land M."/>
            <person name="Hauser L."/>
            <person name="Kyrpides N."/>
            <person name="Mikhailova N."/>
            <person name="Dunfield P.F."/>
            <person name="Dedysh S.N."/>
            <person name="Liesack W."/>
            <person name="Saw J.H."/>
            <person name="Alam M."/>
            <person name="Chen Y."/>
            <person name="Murrell J.C."/>
            <person name="Richardson P."/>
        </authorList>
    </citation>
    <scope>NUCLEOTIDE SEQUENCE [LARGE SCALE GENOMIC DNA]</scope>
    <source>
        <strain evidence="4">ATCC 9039 / DSM 1715 / NCIMB 8712</strain>
    </source>
</reference>
<dbReference type="InterPro" id="IPR011234">
    <property type="entry name" value="Fumarylacetoacetase-like_C"/>
</dbReference>
<proteinExistence type="predicted"/>
<dbReference type="InterPro" id="IPR050772">
    <property type="entry name" value="Hydratase-Decarb/MhpD_sf"/>
</dbReference>
<keyword evidence="4" id="KW-1185">Reference proteome</keyword>
<dbReference type="Gene3D" id="3.90.850.10">
    <property type="entry name" value="Fumarylacetoacetase-like, C-terminal domain"/>
    <property type="match status" value="1"/>
</dbReference>
<dbReference type="AlphaFoldDB" id="B2IFR2"/>
<name>B2IFR2_BEII9</name>
<sequence length="253" mass="26859">MTFLPLASALLASRLSGHPAICPTEQDTPSNEEAAYDVQQQVTTALIKRDGPIIAWKVGSATPTAEPFAAPIHAATVFTTMPGPSPSFFRYIGVEAELAYRFDRTPIVTSDGCTNEAITEALGAIHAVIEIVDTRFSKPGIAEPLVHRADQQGHGALIIGPGRRDWQAVSPLQERVKLMINGRTAADHEGGNSAGDPMRLLVWLAVHAAQRGMPLTAGTIVTTGSTTGTIWVAANTRVEAEFASIGRLTLDLS</sequence>
<dbReference type="Pfam" id="PF01557">
    <property type="entry name" value="FAA_hydrolase"/>
    <property type="match status" value="1"/>
</dbReference>
<dbReference type="HOGENOM" id="CLU_060136_1_0_5"/>